<evidence type="ECO:0000313" key="2">
    <source>
        <dbReference type="Proteomes" id="UP000504756"/>
    </source>
</evidence>
<sequence length="57" mass="6792">MLIATQFVSSNDSIVTAILDEQGKEVKWEIWGVRFPRMFYKLSDYLRYMTTEKSIVR</sequence>
<evidence type="ECO:0000313" key="1">
    <source>
        <dbReference type="EMBL" id="GFO52270.1"/>
    </source>
</evidence>
<organism evidence="1 2">
    <name type="scientific">Lactococcus garvieae</name>
    <dbReference type="NCBI Taxonomy" id="1363"/>
    <lineage>
        <taxon>Bacteria</taxon>
        <taxon>Bacillati</taxon>
        <taxon>Bacillota</taxon>
        <taxon>Bacilli</taxon>
        <taxon>Lactobacillales</taxon>
        <taxon>Streptococcaceae</taxon>
        <taxon>Lactococcus</taxon>
    </lineage>
</organism>
<protein>
    <submittedName>
        <fullName evidence="1">Uncharacterized protein</fullName>
    </submittedName>
</protein>
<reference evidence="1 2" key="1">
    <citation type="submission" date="2020-06" db="EMBL/GenBank/DDBJ databases">
        <title>Draft genome sequence of Lactic acid bacteria from Okinawan-style tofu.</title>
        <authorList>
            <person name="Takara I."/>
            <person name="Ikematsu S."/>
        </authorList>
    </citation>
    <scope>NUCLEOTIDE SEQUENCE [LARGE SCALE GENOMIC DNA]</scope>
    <source>
        <strain evidence="2">lg38</strain>
    </source>
</reference>
<gene>
    <name evidence="1" type="ORF">ikelab_15450</name>
</gene>
<comment type="caution">
    <text evidence="1">The sequence shown here is derived from an EMBL/GenBank/DDBJ whole genome shotgun (WGS) entry which is preliminary data.</text>
</comment>
<dbReference type="Proteomes" id="UP000504756">
    <property type="component" value="Unassembled WGS sequence"/>
</dbReference>
<dbReference type="EMBL" id="BLXU01000009">
    <property type="protein sequence ID" value="GFO52270.1"/>
    <property type="molecule type" value="Genomic_DNA"/>
</dbReference>
<proteinExistence type="predicted"/>
<name>A0A6L2ZXP7_9LACT</name>
<dbReference type="AlphaFoldDB" id="A0A6L2ZXP7"/>
<accession>A0A6L2ZXP7</accession>
<dbReference type="RefSeq" id="WP_176490481.1">
    <property type="nucleotide sequence ID" value="NZ_BLXU01000009.1"/>
</dbReference>